<feature type="region of interest" description="Disordered" evidence="1">
    <location>
        <begin position="146"/>
        <end position="170"/>
    </location>
</feature>
<comment type="caution">
    <text evidence="3">The sequence shown here is derived from an EMBL/GenBank/DDBJ whole genome shotgun (WGS) entry which is preliminary data.</text>
</comment>
<sequence>MTRTTVEFGQLRERVALDPQELPAAMYRQNRYRYTTRQEEEDAKNFRCFSCSFGCSSFMAIVGVYLLTASNYHNTKSEELVTYNHGVEEWTSDYGPQFNATSWSLTVDGFPITLVPLSKEDPLPKDGAEDDTLSYTPLKFTLPSVVPVPPNSQKDSSASEEPKAPLNTTGATVSNVTDLMRPREALLTVYDGVETHQIALPSTPLLRKVVKRTAGWKMCRYQEAGYYSGRSHTCTTYGVLESMCVKVSKSVASGAWELNTTYGGSGCNPRSSWRMFAWRRARAPTNGGLPKLPAVETDRIFANTVVKSAYDPRILALNITNGKLVFAQGQAEELATGLVLIIIGAVCMVPACFLAVPTFQAWRARRKRMQYYQSGGDSGDDDIGDEWYG</sequence>
<accession>A0AAE0L045</accession>
<name>A0AAE0L045_9CHLO</name>
<organism evidence="3 4">
    <name type="scientific">Cymbomonas tetramitiformis</name>
    <dbReference type="NCBI Taxonomy" id="36881"/>
    <lineage>
        <taxon>Eukaryota</taxon>
        <taxon>Viridiplantae</taxon>
        <taxon>Chlorophyta</taxon>
        <taxon>Pyramimonadophyceae</taxon>
        <taxon>Pyramimonadales</taxon>
        <taxon>Pyramimonadaceae</taxon>
        <taxon>Cymbomonas</taxon>
    </lineage>
</organism>
<proteinExistence type="predicted"/>
<keyword evidence="4" id="KW-1185">Reference proteome</keyword>
<protein>
    <submittedName>
        <fullName evidence="3">Uncharacterized protein</fullName>
    </submittedName>
</protein>
<gene>
    <name evidence="3" type="ORF">CYMTET_24596</name>
</gene>
<keyword evidence="2" id="KW-0812">Transmembrane</keyword>
<dbReference type="Proteomes" id="UP001190700">
    <property type="component" value="Unassembled WGS sequence"/>
</dbReference>
<feature type="transmembrane region" description="Helical" evidence="2">
    <location>
        <begin position="334"/>
        <end position="359"/>
    </location>
</feature>
<reference evidence="3 4" key="1">
    <citation type="journal article" date="2015" name="Genome Biol. Evol.">
        <title>Comparative Genomics of a Bacterivorous Green Alga Reveals Evolutionary Causalities and Consequences of Phago-Mixotrophic Mode of Nutrition.</title>
        <authorList>
            <person name="Burns J.A."/>
            <person name="Paasch A."/>
            <person name="Narechania A."/>
            <person name="Kim E."/>
        </authorList>
    </citation>
    <scope>NUCLEOTIDE SEQUENCE [LARGE SCALE GENOMIC DNA]</scope>
    <source>
        <strain evidence="3 4">PLY_AMNH</strain>
    </source>
</reference>
<dbReference type="EMBL" id="LGRX02012815">
    <property type="protein sequence ID" value="KAK3266810.1"/>
    <property type="molecule type" value="Genomic_DNA"/>
</dbReference>
<evidence type="ECO:0000256" key="1">
    <source>
        <dbReference type="SAM" id="MobiDB-lite"/>
    </source>
</evidence>
<keyword evidence="2" id="KW-1133">Transmembrane helix</keyword>
<dbReference type="AlphaFoldDB" id="A0AAE0L045"/>
<evidence type="ECO:0000256" key="2">
    <source>
        <dbReference type="SAM" id="Phobius"/>
    </source>
</evidence>
<evidence type="ECO:0000313" key="4">
    <source>
        <dbReference type="Proteomes" id="UP001190700"/>
    </source>
</evidence>
<keyword evidence="2" id="KW-0472">Membrane</keyword>
<evidence type="ECO:0000313" key="3">
    <source>
        <dbReference type="EMBL" id="KAK3266810.1"/>
    </source>
</evidence>